<sequence>MVEAIENKRGEYFIGPIVVKNSGDYLELIDGQQRLTTSLILISIIRRMFRFSGDNERADWFRNKFFGEQDVMTLKTSEKFFMNEENNDTFRTFVIADATKEQIKEGQKSYLKKNSNYLLLQSILSLWDLVENHIASNEDKLLELHNYLFEKVKILVLSVQDEADAYVIFETLNDRGRSLDTMDLLKNHLFSKSKSYINEVKEKWSLVKENLLEIDPKNRFLSHFWSSHYGRSSKTGLFRIIRDQISSAQEAVSFSNKIAISSRIYSALQNPSSSYWDVHEQETRKHILTLRLLDSQQSLPVLMAASDKFEVNEFKKLSHVLVVMAVRYNLICEGRTGVSSNYYSEIPKKIRSGEYSKSAHVFRHLKPIYPSDDEFRSSFITKTLSDTKRARYLLIEIENRLSGEEKVVNSDPEKVNLEHVMPKNGNQFWTSEITSIDNESKSYYVNRLGNMALVSKDKNKRIGSKSFEEKKEQLLSLQTEFKLTRSILDADIWDKKAIDARQELLADEAVKTWAIEIV</sequence>
<dbReference type="InterPro" id="IPR004919">
    <property type="entry name" value="GmrSD_N"/>
</dbReference>
<keyword evidence="4" id="KW-1185">Reference proteome</keyword>
<gene>
    <name evidence="3" type="ORF">BFW38_05140</name>
</gene>
<feature type="domain" description="GmrSD restriction endonucleases C-terminal" evidence="2">
    <location>
        <begin position="369"/>
        <end position="507"/>
    </location>
</feature>
<evidence type="ECO:0000313" key="4">
    <source>
        <dbReference type="Proteomes" id="UP000094291"/>
    </source>
</evidence>
<dbReference type="AlphaFoldDB" id="A0A1E2V7R2"/>
<dbReference type="STRING" id="197479.BFW38_05140"/>
<dbReference type="Pfam" id="PF03235">
    <property type="entry name" value="GmrSD_N"/>
    <property type="match status" value="1"/>
</dbReference>
<accession>A0A1E2V7R2</accession>
<evidence type="ECO:0000259" key="1">
    <source>
        <dbReference type="Pfam" id="PF03235"/>
    </source>
</evidence>
<organism evidence="3 4">
    <name type="scientific">Terasakiispira papahanaumokuakeensis</name>
    <dbReference type="NCBI Taxonomy" id="197479"/>
    <lineage>
        <taxon>Bacteria</taxon>
        <taxon>Pseudomonadati</taxon>
        <taxon>Pseudomonadota</taxon>
        <taxon>Gammaproteobacteria</taxon>
        <taxon>Oceanospirillales</taxon>
        <taxon>Terasakiispira</taxon>
    </lineage>
</organism>
<feature type="domain" description="GmrSD restriction endonucleases N-terminal" evidence="1">
    <location>
        <begin position="5"/>
        <end position="190"/>
    </location>
</feature>
<dbReference type="Pfam" id="PF07510">
    <property type="entry name" value="GmrSD_C"/>
    <property type="match status" value="1"/>
</dbReference>
<name>A0A1E2V7R2_9GAMM</name>
<dbReference type="EMBL" id="MDTQ01000001">
    <property type="protein sequence ID" value="ODC03021.1"/>
    <property type="molecule type" value="Genomic_DNA"/>
</dbReference>
<proteinExistence type="predicted"/>
<comment type="caution">
    <text evidence="3">The sequence shown here is derived from an EMBL/GenBank/DDBJ whole genome shotgun (WGS) entry which is preliminary data.</text>
</comment>
<reference evidence="3 4" key="1">
    <citation type="submission" date="2016-08" db="EMBL/GenBank/DDBJ databases">
        <authorList>
            <person name="Seilhamer J.J."/>
        </authorList>
    </citation>
    <scope>NUCLEOTIDE SEQUENCE [LARGE SCALE GENOMIC DNA]</scope>
    <source>
        <strain evidence="3 4">PH27A</strain>
    </source>
</reference>
<evidence type="ECO:0000313" key="3">
    <source>
        <dbReference type="EMBL" id="ODC03021.1"/>
    </source>
</evidence>
<dbReference type="PANTHER" id="PTHR35149">
    <property type="entry name" value="SLL5132 PROTEIN"/>
    <property type="match status" value="1"/>
</dbReference>
<dbReference type="InterPro" id="IPR011089">
    <property type="entry name" value="GmrSD_C"/>
</dbReference>
<dbReference type="Proteomes" id="UP000094291">
    <property type="component" value="Unassembled WGS sequence"/>
</dbReference>
<dbReference type="PANTHER" id="PTHR35149:SF2">
    <property type="entry name" value="DUF262 DOMAIN-CONTAINING PROTEIN"/>
    <property type="match status" value="1"/>
</dbReference>
<dbReference type="OrthoDB" id="9798761at2"/>
<evidence type="ECO:0000259" key="2">
    <source>
        <dbReference type="Pfam" id="PF07510"/>
    </source>
</evidence>
<evidence type="ECO:0008006" key="5">
    <source>
        <dbReference type="Google" id="ProtNLM"/>
    </source>
</evidence>
<protein>
    <recommendedName>
        <fullName evidence="5">DUF262 domain-containing protein</fullName>
    </recommendedName>
</protein>